<evidence type="ECO:0000313" key="2">
    <source>
        <dbReference type="EMBL" id="KMO80969.1"/>
    </source>
</evidence>
<dbReference type="RefSeq" id="WP_048418057.1">
    <property type="nucleotide sequence ID" value="NZ_JYNX01000032.1"/>
</dbReference>
<dbReference type="InterPro" id="IPR036291">
    <property type="entry name" value="NAD(P)-bd_dom_sf"/>
</dbReference>
<organism evidence="2 3">
    <name type="scientific">Mycolicibacterium chubuense</name>
    <name type="common">Mycobacterium chubuense</name>
    <dbReference type="NCBI Taxonomy" id="1800"/>
    <lineage>
        <taxon>Bacteria</taxon>
        <taxon>Bacillati</taxon>
        <taxon>Actinomycetota</taxon>
        <taxon>Actinomycetes</taxon>
        <taxon>Mycobacteriales</taxon>
        <taxon>Mycobacteriaceae</taxon>
        <taxon>Mycolicibacterium</taxon>
    </lineage>
</organism>
<dbReference type="CDD" id="cd05263">
    <property type="entry name" value="MupV_like_SDR_e"/>
    <property type="match status" value="1"/>
</dbReference>
<dbReference type="OrthoDB" id="9810734at2"/>
<dbReference type="PANTHER" id="PTHR43245">
    <property type="entry name" value="BIFUNCTIONAL POLYMYXIN RESISTANCE PROTEIN ARNA"/>
    <property type="match status" value="1"/>
</dbReference>
<dbReference type="Gene3D" id="3.40.50.720">
    <property type="entry name" value="NAD(P)-binding Rossmann-like Domain"/>
    <property type="match status" value="1"/>
</dbReference>
<proteinExistence type="predicted"/>
<dbReference type="Pfam" id="PF07993">
    <property type="entry name" value="NAD_binding_4"/>
    <property type="match status" value="1"/>
</dbReference>
<keyword evidence="3" id="KW-1185">Reference proteome</keyword>
<dbReference type="SUPFAM" id="SSF51735">
    <property type="entry name" value="NAD(P)-binding Rossmann-fold domains"/>
    <property type="match status" value="1"/>
</dbReference>
<accession>A0A0J6WEM9</accession>
<evidence type="ECO:0000259" key="1">
    <source>
        <dbReference type="Pfam" id="PF07993"/>
    </source>
</evidence>
<dbReference type="AlphaFoldDB" id="A0A0J6WEM9"/>
<dbReference type="EMBL" id="JYNX01000032">
    <property type="protein sequence ID" value="KMO80969.1"/>
    <property type="molecule type" value="Genomic_DNA"/>
</dbReference>
<evidence type="ECO:0000313" key="3">
    <source>
        <dbReference type="Proteomes" id="UP000036176"/>
    </source>
</evidence>
<reference evidence="2 3" key="1">
    <citation type="journal article" date="2015" name="Genome Biol. Evol.">
        <title>Characterization of Three Mycobacterium spp. with Potential Use in Bioremediation by Genome Sequencing and Comparative Genomics.</title>
        <authorList>
            <person name="Das S."/>
            <person name="Pettersson B.M."/>
            <person name="Behra P.R."/>
            <person name="Ramesh M."/>
            <person name="Dasgupta S."/>
            <person name="Bhattacharya A."/>
            <person name="Kirsebom L.A."/>
        </authorList>
    </citation>
    <scope>NUCLEOTIDE SEQUENCE [LARGE SCALE GENOMIC DNA]</scope>
    <source>
        <strain evidence="2 3">DSM 44219</strain>
    </source>
</reference>
<dbReference type="InterPro" id="IPR013120">
    <property type="entry name" value="FAR_NAD-bd"/>
</dbReference>
<dbReference type="Proteomes" id="UP000036176">
    <property type="component" value="Unassembled WGS sequence"/>
</dbReference>
<feature type="domain" description="Thioester reductase (TE)" evidence="1">
    <location>
        <begin position="6"/>
        <end position="236"/>
    </location>
</feature>
<dbReference type="InterPro" id="IPR050177">
    <property type="entry name" value="Lipid_A_modif_metabolic_enz"/>
</dbReference>
<protein>
    <submittedName>
        <fullName evidence="2">Linear gramicidin synthase subunit D</fullName>
    </submittedName>
</protein>
<sequence>MTVLMTGFPGFLGSALLPGILDRTDGAAICLVQKKFAADAERRVAELRAAHPSLEGRIQLVEGDITRAGLGVGAGVLDEVTEAWHLAAVYDLSVTRDVGVRVNVDGTRNVLDALELCPGLTRLHYFSTCYVSGRYAGPFGEDDLEVGAPFNNYYEETKHLAEAEVRSRMSAGMPATIYRPSIVVGDSRTGETQKFDGPYFIMQWLLRQPRRAILPVAGDPTMTRVNVVPRNFVVDAVNYLSRQSTSQGKTYQLADPRPLTVEELIDVIGWATGREVIKVPVPRKVAKAALARVPRLYRLMRIPAEDVDYFVHPTSYLTEHCRADLAGSGIEPPAFPSYVHRLVSFMRSHPEVSSAAMF</sequence>
<gene>
    <name evidence="2" type="primary">lgrD_1</name>
    <name evidence="2" type="ORF">MCHUDSM44219_02019</name>
</gene>
<name>A0A0J6WEM9_MYCCU</name>
<comment type="caution">
    <text evidence="2">The sequence shown here is derived from an EMBL/GenBank/DDBJ whole genome shotgun (WGS) entry which is preliminary data.</text>
</comment>
<dbReference type="PATRIC" id="fig|1800.3.peg.2025"/>